<keyword evidence="1" id="KW-1133">Transmembrane helix</keyword>
<evidence type="ECO:0000313" key="3">
    <source>
        <dbReference type="Proteomes" id="UP000294662"/>
    </source>
</evidence>
<reference evidence="2 3" key="1">
    <citation type="submission" date="2019-03" db="EMBL/GenBank/DDBJ databases">
        <authorList>
            <person name="Zhang S."/>
        </authorList>
    </citation>
    <scope>NUCLEOTIDE SEQUENCE [LARGE SCALE GENOMIC DNA]</scope>
    <source>
        <strain evidence="2 3">S4J41</strain>
    </source>
</reference>
<comment type="caution">
    <text evidence="2">The sequence shown here is derived from an EMBL/GenBank/DDBJ whole genome shotgun (WGS) entry which is preliminary data.</text>
</comment>
<dbReference type="Proteomes" id="UP000294662">
    <property type="component" value="Unassembled WGS sequence"/>
</dbReference>
<accession>A0A4V2Z6M5</accession>
<feature type="transmembrane region" description="Helical" evidence="1">
    <location>
        <begin position="20"/>
        <end position="42"/>
    </location>
</feature>
<dbReference type="RefSeq" id="WP_132831626.1">
    <property type="nucleotide sequence ID" value="NZ_SMFP01000037.1"/>
</dbReference>
<name>A0A4V2Z6M5_9RHOB</name>
<organism evidence="2 3">
    <name type="scientific">Antarcticimicrobium sediminis</name>
    <dbReference type="NCBI Taxonomy" id="2546227"/>
    <lineage>
        <taxon>Bacteria</taxon>
        <taxon>Pseudomonadati</taxon>
        <taxon>Pseudomonadota</taxon>
        <taxon>Alphaproteobacteria</taxon>
        <taxon>Rhodobacterales</taxon>
        <taxon>Paracoccaceae</taxon>
        <taxon>Antarcticimicrobium</taxon>
    </lineage>
</organism>
<keyword evidence="3" id="KW-1185">Reference proteome</keyword>
<evidence type="ECO:0000313" key="2">
    <source>
        <dbReference type="EMBL" id="TDE33176.1"/>
    </source>
</evidence>
<proteinExistence type="predicted"/>
<evidence type="ECO:0000256" key="1">
    <source>
        <dbReference type="SAM" id="Phobius"/>
    </source>
</evidence>
<sequence>MRHIMSGVYQHGVSEMVVYYGAMGLAVLFLLSAGIEVVSVLVKGPSWKSLWTTTGSLMLALICFIVGVSFYT</sequence>
<gene>
    <name evidence="2" type="ORF">E1B25_21530</name>
</gene>
<feature type="transmembrane region" description="Helical" evidence="1">
    <location>
        <begin position="49"/>
        <end position="71"/>
    </location>
</feature>
<dbReference type="EMBL" id="SMFP01000037">
    <property type="protein sequence ID" value="TDE33176.1"/>
    <property type="molecule type" value="Genomic_DNA"/>
</dbReference>
<keyword evidence="1" id="KW-0812">Transmembrane</keyword>
<dbReference type="AlphaFoldDB" id="A0A4V2Z6M5"/>
<protein>
    <submittedName>
        <fullName evidence="2">Uncharacterized protein</fullName>
    </submittedName>
</protein>
<keyword evidence="1" id="KW-0472">Membrane</keyword>